<evidence type="ECO:0000256" key="6">
    <source>
        <dbReference type="ARBA" id="ARBA00022824"/>
    </source>
</evidence>
<dbReference type="EMBL" id="CAJVCH010569934">
    <property type="protein sequence ID" value="CAG7833573.1"/>
    <property type="molecule type" value="Genomic_DNA"/>
</dbReference>
<keyword evidence="10" id="KW-0443">Lipid metabolism</keyword>
<evidence type="ECO:0000256" key="12">
    <source>
        <dbReference type="ARBA" id="ARBA00023239"/>
    </source>
</evidence>
<comment type="cofactor">
    <cofactor evidence="1 16">
        <name>pyridoxal 5'-phosphate</name>
        <dbReference type="ChEBI" id="CHEBI:597326"/>
    </cofactor>
</comment>
<dbReference type="GO" id="GO:0005789">
    <property type="term" value="C:endoplasmic reticulum membrane"/>
    <property type="evidence" value="ECO:0007669"/>
    <property type="project" value="UniProtKB-SubCell"/>
</dbReference>
<keyword evidence="19" id="KW-1185">Reference proteome</keyword>
<evidence type="ECO:0000256" key="7">
    <source>
        <dbReference type="ARBA" id="ARBA00022898"/>
    </source>
</evidence>
<keyword evidence="7 16" id="KW-0663">Pyridoxal phosphate</keyword>
<keyword evidence="11" id="KW-0472">Membrane</keyword>
<proteinExistence type="inferred from homology"/>
<evidence type="ECO:0000256" key="3">
    <source>
        <dbReference type="ARBA" id="ARBA00004760"/>
    </source>
</evidence>
<keyword evidence="5" id="KW-0812">Transmembrane</keyword>
<evidence type="ECO:0000256" key="5">
    <source>
        <dbReference type="ARBA" id="ARBA00022692"/>
    </source>
</evidence>
<evidence type="ECO:0000256" key="11">
    <source>
        <dbReference type="ARBA" id="ARBA00023136"/>
    </source>
</evidence>
<keyword evidence="9" id="KW-1133">Transmembrane helix</keyword>
<feature type="region of interest" description="Disordered" evidence="17">
    <location>
        <begin position="567"/>
        <end position="589"/>
    </location>
</feature>
<evidence type="ECO:0000256" key="4">
    <source>
        <dbReference type="ARBA" id="ARBA00004991"/>
    </source>
</evidence>
<protein>
    <recommendedName>
        <fullName evidence="14">sphinganine-1-phosphate aldolase</fullName>
        <ecNumber evidence="14">4.1.2.27</ecNumber>
    </recommendedName>
    <alternativeName>
        <fullName evidence="15">Sphingosine-1-phosphate aldolase</fullName>
    </alternativeName>
</protein>
<comment type="pathway">
    <text evidence="3">Lipid metabolism; sphingolipid metabolism.</text>
</comment>
<accession>A0A8J2LKE2</accession>
<organism evidence="18 19">
    <name type="scientific">Allacma fusca</name>
    <dbReference type="NCBI Taxonomy" id="39272"/>
    <lineage>
        <taxon>Eukaryota</taxon>
        <taxon>Metazoa</taxon>
        <taxon>Ecdysozoa</taxon>
        <taxon>Arthropoda</taxon>
        <taxon>Hexapoda</taxon>
        <taxon>Collembola</taxon>
        <taxon>Symphypleona</taxon>
        <taxon>Sminthuridae</taxon>
        <taxon>Allacma</taxon>
    </lineage>
</organism>
<dbReference type="FunFam" id="3.90.1150.10:FF:000247">
    <property type="entry name" value="Sphingosine phosphate lyase, putative"/>
    <property type="match status" value="1"/>
</dbReference>
<keyword evidence="12" id="KW-0456">Lyase</keyword>
<feature type="compositionally biased region" description="Basic and acidic residues" evidence="17">
    <location>
        <begin position="568"/>
        <end position="578"/>
    </location>
</feature>
<dbReference type="Proteomes" id="UP000708208">
    <property type="component" value="Unassembled WGS sequence"/>
</dbReference>
<dbReference type="GO" id="GO:0019752">
    <property type="term" value="P:carboxylic acid metabolic process"/>
    <property type="evidence" value="ECO:0007669"/>
    <property type="project" value="InterPro"/>
</dbReference>
<dbReference type="OrthoDB" id="10254570at2759"/>
<evidence type="ECO:0000256" key="8">
    <source>
        <dbReference type="ARBA" id="ARBA00022919"/>
    </source>
</evidence>
<comment type="similarity">
    <text evidence="13">Belongs to the group II decarboxylase family. Sphingosine-1-phosphate lyase subfamily.</text>
</comment>
<evidence type="ECO:0000256" key="9">
    <source>
        <dbReference type="ARBA" id="ARBA00022989"/>
    </source>
</evidence>
<evidence type="ECO:0000256" key="2">
    <source>
        <dbReference type="ARBA" id="ARBA00004389"/>
    </source>
</evidence>
<feature type="modified residue" description="N6-(pyridoxal phosphate)lysine" evidence="16">
    <location>
        <position position="352"/>
    </location>
</feature>
<dbReference type="GO" id="GO:0030149">
    <property type="term" value="P:sphingolipid catabolic process"/>
    <property type="evidence" value="ECO:0007669"/>
    <property type="project" value="TreeGrafter"/>
</dbReference>
<dbReference type="GO" id="GO:0008117">
    <property type="term" value="F:sphinganine-1-phosphate aldolase activity"/>
    <property type="evidence" value="ECO:0007669"/>
    <property type="project" value="UniProtKB-EC"/>
</dbReference>
<evidence type="ECO:0000256" key="14">
    <source>
        <dbReference type="ARBA" id="ARBA00038965"/>
    </source>
</evidence>
<evidence type="ECO:0000256" key="17">
    <source>
        <dbReference type="SAM" id="MobiDB-lite"/>
    </source>
</evidence>
<comment type="subcellular location">
    <subcellularLocation>
        <location evidence="2">Endoplasmic reticulum membrane</location>
        <topology evidence="2">Single-pass membrane protein</topology>
    </subcellularLocation>
</comment>
<dbReference type="Pfam" id="PF00282">
    <property type="entry name" value="Pyridoxal_deC"/>
    <property type="match status" value="1"/>
</dbReference>
<dbReference type="InterPro" id="IPR050477">
    <property type="entry name" value="GrpII_AminoAcid_Decarb"/>
</dbReference>
<dbReference type="FunFam" id="3.40.640.10:FF:000020">
    <property type="entry name" value="sphingosine-1-phosphate lyase 1"/>
    <property type="match status" value="1"/>
</dbReference>
<evidence type="ECO:0000256" key="10">
    <source>
        <dbReference type="ARBA" id="ARBA00023098"/>
    </source>
</evidence>
<dbReference type="PANTHER" id="PTHR42735">
    <property type="match status" value="1"/>
</dbReference>
<evidence type="ECO:0000256" key="1">
    <source>
        <dbReference type="ARBA" id="ARBA00001933"/>
    </source>
</evidence>
<sequence>MCADKCVDSVRAIVDPLVQLRTYLNQVLKLEPLVLVGGTAAACYIISCAFNKIPKDGVTEGFKRYLFKKARLIPSFRKEIDSQIAATGKEIEENLLKLYTDEGNDNPEFIVRLPCQGLSNDAIISKLEDYMNLGTYKWENNRVSGTVYHGGKELTELNTKVFSLAAWTNPLHPDVFPGVCKMEAEIVRIAAELFHGSDDACGTVTSGGTESIILAVKAYRDYAVRVRGISNPEILIPVTAHAAFDKAAELLNMRVKHVGISKATMKVRLDVMESMITKRTCMLVGSTPAFPHGCIDDIQSIAKLGLKYNIPLHVDACLGGFLLAFMPKSGFQVPSFDFSVDGVTSISADTHKYGFAPKGSSVLLFSDKKFRHHQYFVQTNWPGGIYATSTLAGSRPGVVIAGCWSSLLHFGLNGYTEITRKIINAARRIEAGLRDIPGIFVYGEPQVSVIAIGSDDFDIYRLADSLNKKGWSLNNLQFPSSVHICVTYRHTEEGVVDQFLKDVTDAVDIIKLNPQEKVSGAVALYATSQQIPDRSLVGDIITIYMDALYNTTKKGRDGGDTYLQSCDRTSKPNRENEMHLNGSLDLSTE</sequence>
<evidence type="ECO:0000256" key="15">
    <source>
        <dbReference type="ARBA" id="ARBA00042568"/>
    </source>
</evidence>
<keyword evidence="8" id="KW-0746">Sphingolipid metabolism</keyword>
<evidence type="ECO:0000256" key="13">
    <source>
        <dbReference type="ARBA" id="ARBA00038302"/>
    </source>
</evidence>
<dbReference type="InterPro" id="IPR002129">
    <property type="entry name" value="PyrdxlP-dep_de-COase"/>
</dbReference>
<evidence type="ECO:0000313" key="18">
    <source>
        <dbReference type="EMBL" id="CAG7833573.1"/>
    </source>
</evidence>
<dbReference type="EC" id="4.1.2.27" evidence="14"/>
<evidence type="ECO:0000256" key="16">
    <source>
        <dbReference type="PIRSR" id="PIRSR602129-50"/>
    </source>
</evidence>
<name>A0A8J2LKE2_9HEXA</name>
<reference evidence="18" key="1">
    <citation type="submission" date="2021-06" db="EMBL/GenBank/DDBJ databases">
        <authorList>
            <person name="Hodson N. C."/>
            <person name="Mongue J. A."/>
            <person name="Jaron S. K."/>
        </authorList>
    </citation>
    <scope>NUCLEOTIDE SEQUENCE</scope>
</reference>
<comment type="pathway">
    <text evidence="4">Sphingolipid metabolism.</text>
</comment>
<dbReference type="GO" id="GO:0030170">
    <property type="term" value="F:pyridoxal phosphate binding"/>
    <property type="evidence" value="ECO:0007669"/>
    <property type="project" value="InterPro"/>
</dbReference>
<dbReference type="PANTHER" id="PTHR42735:SF6">
    <property type="entry name" value="SPHINGOSINE-1-PHOSPHATE LYASE 1"/>
    <property type="match status" value="1"/>
</dbReference>
<keyword evidence="6" id="KW-0256">Endoplasmic reticulum</keyword>
<dbReference type="AlphaFoldDB" id="A0A8J2LKE2"/>
<gene>
    <name evidence="18" type="ORF">AFUS01_LOCUS43182</name>
</gene>
<evidence type="ECO:0000313" key="19">
    <source>
        <dbReference type="Proteomes" id="UP000708208"/>
    </source>
</evidence>
<comment type="caution">
    <text evidence="18">The sequence shown here is derived from an EMBL/GenBank/DDBJ whole genome shotgun (WGS) entry which is preliminary data.</text>
</comment>